<accession>H6SMF2</accession>
<keyword evidence="2" id="KW-1185">Reference proteome</keyword>
<protein>
    <submittedName>
        <fullName evidence="1">Uncharacterized protein</fullName>
    </submittedName>
</protein>
<dbReference type="HOGENOM" id="CLU_053644_2_0_5"/>
<dbReference type="Proteomes" id="UP000033220">
    <property type="component" value="Chromosome DSM 122"/>
</dbReference>
<reference evidence="1 2" key="1">
    <citation type="submission" date="2012-02" db="EMBL/GenBank/DDBJ databases">
        <title>Shotgun genome sequence of Phaeospirillum photometricum DSM 122.</title>
        <authorList>
            <person name="Duquesne K."/>
            <person name="Sturgis J."/>
        </authorList>
    </citation>
    <scope>NUCLEOTIDE SEQUENCE [LARGE SCALE GENOMIC DNA]</scope>
    <source>
        <strain evidence="2">DSM122</strain>
    </source>
</reference>
<dbReference type="InterPro" id="IPR007439">
    <property type="entry name" value="Chemotax_Pase_CheZ"/>
</dbReference>
<gene>
    <name evidence="1" type="ORF">RSPPHO_00209</name>
</gene>
<sequence length="210" mass="22287">MGRIIFTMPLVASRAGETGMTSTTSMGAPPLLGGLRLVDEIRALADYIDTARRDLVALRPQDIQERFIPTAADELDAIVQATESATEDIMDAVESLEEVTGRLDPEDADALRAATTRIYEACAFQDITGQRITKVVRTLKAIEERVSAMLTAFSVDPLQMAAAPPVAVDSGEAGVAAIGDRPEDMALLNGPQREGAAMGQDDIDALLNGS</sequence>
<dbReference type="OrthoDB" id="7269965at2"/>
<name>H6SMF2_PARPM</name>
<dbReference type="PATRIC" id="fig|1150469.3.peg.259"/>
<dbReference type="KEGG" id="rpm:RSPPHO_00209"/>
<evidence type="ECO:0000313" key="2">
    <source>
        <dbReference type="Proteomes" id="UP000033220"/>
    </source>
</evidence>
<dbReference type="eggNOG" id="COG3143">
    <property type="taxonomic scope" value="Bacteria"/>
</dbReference>
<dbReference type="GO" id="GO:0050920">
    <property type="term" value="P:regulation of chemotaxis"/>
    <property type="evidence" value="ECO:0007669"/>
    <property type="project" value="InterPro"/>
</dbReference>
<dbReference type="GO" id="GO:0003824">
    <property type="term" value="F:catalytic activity"/>
    <property type="evidence" value="ECO:0007669"/>
    <property type="project" value="InterPro"/>
</dbReference>
<proteinExistence type="predicted"/>
<dbReference type="Pfam" id="PF04344">
    <property type="entry name" value="CheZ"/>
    <property type="match status" value="1"/>
</dbReference>
<dbReference type="AlphaFoldDB" id="H6SMF2"/>
<organism evidence="1 2">
    <name type="scientific">Pararhodospirillum photometricum DSM 122</name>
    <dbReference type="NCBI Taxonomy" id="1150469"/>
    <lineage>
        <taxon>Bacteria</taxon>
        <taxon>Pseudomonadati</taxon>
        <taxon>Pseudomonadota</taxon>
        <taxon>Alphaproteobacteria</taxon>
        <taxon>Rhodospirillales</taxon>
        <taxon>Rhodospirillaceae</taxon>
        <taxon>Pararhodospirillum</taxon>
    </lineage>
</organism>
<dbReference type="SUPFAM" id="SSF75708">
    <property type="entry name" value="Chemotaxis phosphatase CheZ"/>
    <property type="match status" value="1"/>
</dbReference>
<dbReference type="Gene3D" id="1.10.287.500">
    <property type="entry name" value="Helix hairpin bin"/>
    <property type="match status" value="2"/>
</dbReference>
<dbReference type="GO" id="GO:0009288">
    <property type="term" value="C:bacterial-type flagellum"/>
    <property type="evidence" value="ECO:0007669"/>
    <property type="project" value="InterPro"/>
</dbReference>
<dbReference type="STRING" id="1150469.RSPPHO_00209"/>
<dbReference type="EMBL" id="HE663493">
    <property type="protein sequence ID" value="CCG06835.1"/>
    <property type="molecule type" value="Genomic_DNA"/>
</dbReference>
<evidence type="ECO:0000313" key="1">
    <source>
        <dbReference type="EMBL" id="CCG06835.1"/>
    </source>
</evidence>